<dbReference type="SUPFAM" id="SSF109709">
    <property type="entry name" value="KorB DNA-binding domain-like"/>
    <property type="match status" value="1"/>
</dbReference>
<protein>
    <submittedName>
        <fullName evidence="2">ParB-like protein partition protein</fullName>
    </submittedName>
</protein>
<evidence type="ECO:0000313" key="2">
    <source>
        <dbReference type="EMBL" id="KKQ26473.1"/>
    </source>
</evidence>
<evidence type="ECO:0000259" key="1">
    <source>
        <dbReference type="Pfam" id="PF17762"/>
    </source>
</evidence>
<dbReference type="Proteomes" id="UP000034917">
    <property type="component" value="Unassembled WGS sequence"/>
</dbReference>
<sequence length="176" mass="20922">MDETIEKIKNETDVFAKAKLIRYLLREKNFKVIDLAKKLDLTSSYICHLNRLNSLSEIIVDGYYSKLVNISHLFLLSRIKDKKKLIEIYEKVLTDNLTIRQTEELIREVLYEIKTKGSYLKVKDKRELIENFEKKYPDLEVNISQTRMRAKIIFEIKGNLEKTTKFVKELERSISE</sequence>
<dbReference type="InterPro" id="IPR041468">
    <property type="entry name" value="HTH_ParB/Spo0J"/>
</dbReference>
<evidence type="ECO:0000313" key="3">
    <source>
        <dbReference type="Proteomes" id="UP000034917"/>
    </source>
</evidence>
<reference evidence="2 3" key="1">
    <citation type="journal article" date="2015" name="Nature">
        <title>rRNA introns, odd ribosomes, and small enigmatic genomes across a large radiation of phyla.</title>
        <authorList>
            <person name="Brown C.T."/>
            <person name="Hug L.A."/>
            <person name="Thomas B.C."/>
            <person name="Sharon I."/>
            <person name="Castelle C.J."/>
            <person name="Singh A."/>
            <person name="Wilkins M.J."/>
            <person name="Williams K.H."/>
            <person name="Banfield J.F."/>
        </authorList>
    </citation>
    <scope>NUCLEOTIDE SEQUENCE [LARGE SCALE GENOMIC DNA]</scope>
</reference>
<gene>
    <name evidence="2" type="ORF">US40_C0002G0007</name>
</gene>
<dbReference type="EMBL" id="LBSV01000002">
    <property type="protein sequence ID" value="KKQ26473.1"/>
    <property type="molecule type" value="Genomic_DNA"/>
</dbReference>
<accession>A0A0G0G5T2</accession>
<organism evidence="2 3">
    <name type="scientific">Candidatus Roizmanbacteria bacterium GW2011_GWC2_37_13</name>
    <dbReference type="NCBI Taxonomy" id="1618486"/>
    <lineage>
        <taxon>Bacteria</taxon>
        <taxon>Candidatus Roizmaniibacteriota</taxon>
    </lineage>
</organism>
<proteinExistence type="predicted"/>
<dbReference type="Gene3D" id="1.10.10.2830">
    <property type="match status" value="1"/>
</dbReference>
<comment type="caution">
    <text evidence="2">The sequence shown here is derived from an EMBL/GenBank/DDBJ whole genome shotgun (WGS) entry which is preliminary data.</text>
</comment>
<dbReference type="Pfam" id="PF17762">
    <property type="entry name" value="HTH_ParB"/>
    <property type="match status" value="1"/>
</dbReference>
<dbReference type="AlphaFoldDB" id="A0A0G0G5T2"/>
<name>A0A0G0G5T2_9BACT</name>
<feature type="domain" description="ParB/Spo0J HTH" evidence="1">
    <location>
        <begin position="15"/>
        <end position="109"/>
    </location>
</feature>